<evidence type="ECO:0000313" key="14">
    <source>
        <dbReference type="Proteomes" id="UP000191686"/>
    </source>
</evidence>
<evidence type="ECO:0000313" key="17">
    <source>
        <dbReference type="Proteomes" id="UP000277191"/>
    </source>
</evidence>
<evidence type="ECO:0000313" key="15">
    <source>
        <dbReference type="Proteomes" id="UP000244809"/>
    </source>
</evidence>
<evidence type="ECO:0000313" key="5">
    <source>
        <dbReference type="EMBL" id="AWG31274.1"/>
    </source>
</evidence>
<dbReference type="EMBL" id="RKIO01000002">
    <property type="protein sequence ID" value="RSC13432.1"/>
    <property type="molecule type" value="Genomic_DNA"/>
</dbReference>
<dbReference type="PATRIC" id="fig|95486.62.peg.1457"/>
<dbReference type="GeneID" id="99781437"/>
<reference evidence="6 17" key="9">
    <citation type="submission" date="2018-12" db="EMBL/GenBank/DDBJ databases">
        <title>Cadmium resistance mechanism in endophytic bacteria Burkholderia cenocepacia YG-3.</title>
        <authorList>
            <person name="Zhang X."/>
            <person name="Wang X."/>
            <person name="Zhu Y."/>
        </authorList>
    </citation>
    <scope>NUCLEOTIDE SEQUENCE [LARGE SCALE GENOMIC DNA]</scope>
    <source>
        <strain evidence="6 17">YG-3</strain>
    </source>
</reference>
<reference evidence="8" key="1">
    <citation type="submission" date="2014-04" db="EMBL/GenBank/DDBJ databases">
        <title>In planta biocontrol of soil-borne Fusarium wilt of banana through a plant endophytic bacterium, Burkholderia cenocepacia 869T2.</title>
        <authorList>
            <person name="Ho Y.-N."/>
            <person name="Chiang H.-M."/>
            <person name="Chao C.-P."/>
            <person name="Su C.-C."/>
            <person name="Hsu H.-F."/>
            <person name="Guo C.-T."/>
            <person name="Hsieh J.-L."/>
            <person name="Huang C.-C."/>
        </authorList>
    </citation>
    <scope>NUCLEOTIDE SEQUENCE [LARGE SCALE GENOMIC DNA]</scope>
    <source>
        <strain evidence="8">869T2</strain>
    </source>
</reference>
<reference evidence="7 18" key="10">
    <citation type="submission" date="2020-04" db="EMBL/GenBank/DDBJ databases">
        <authorList>
            <person name="Depoorter E."/>
        </authorList>
    </citation>
    <scope>NUCLEOTIDE SEQUENCE [LARGE SCALE GENOMIC DNA]</scope>
    <source>
        <strain evidence="7 18">BCC0132</strain>
    </source>
</reference>
<dbReference type="EMBL" id="JYMX02000004">
    <property type="protein sequence ID" value="MCW3711214.1"/>
    <property type="molecule type" value="Genomic_DNA"/>
</dbReference>
<evidence type="ECO:0000259" key="4">
    <source>
        <dbReference type="Pfam" id="PF02954"/>
    </source>
</evidence>
<dbReference type="AlphaFoldDB" id="A0A071MFG8"/>
<reference evidence="10 14" key="5">
    <citation type="journal article" date="2017" name="Front. Microbiol.">
        <title>Genomics Reveals a Unique Clone of Burkholderia cenocepacia Harboring an Actively Excising Novel Genomic Island.</title>
        <authorList>
            <person name="Patil P.P."/>
            <person name="Mali S."/>
            <person name="Midha S."/>
            <person name="Gautam V."/>
            <person name="Dash L."/>
            <person name="Kumar S."/>
            <person name="Shastri J."/>
            <person name="Singhal L."/>
            <person name="Patil P.B."/>
        </authorList>
    </citation>
    <scope>NUCLEOTIDE SEQUENCE [LARGE SCALE GENOMIC DNA]</scope>
    <source>
        <strain evidence="10 14">BC-19</strain>
    </source>
</reference>
<proteinExistence type="inferred from homology"/>
<feature type="domain" description="DNA binding HTH" evidence="4">
    <location>
        <begin position="37"/>
        <end position="73"/>
    </location>
</feature>
<dbReference type="Proteomes" id="UP000191686">
    <property type="component" value="Unassembled WGS sequence"/>
</dbReference>
<dbReference type="EMBL" id="JAIZTC010000003">
    <property type="protein sequence ID" value="MCA8380077.1"/>
    <property type="molecule type" value="Genomic_DNA"/>
</dbReference>
<reference evidence="16" key="8">
    <citation type="submission" date="2018-11" db="EMBL/GenBank/DDBJ databases">
        <title>FDA dAtabase for Regulatory Grade micrObial Sequences (FDA-ARGOS): Supporting development and validation of Infectious Disease Dx tests.</title>
        <authorList>
            <person name="Goldberg B."/>
            <person name="Campos J."/>
            <person name="Tallon L."/>
            <person name="Sadzewicz L."/>
            <person name="Zhao X."/>
            <person name="Vavikolanu K."/>
            <person name="Mehta A."/>
            <person name="Aluvathingal J."/>
            <person name="Nadendla S."/>
            <person name="Geyer C."/>
            <person name="Nandy P."/>
            <person name="Yan Y."/>
            <person name="Sichtig H."/>
        </authorList>
    </citation>
    <scope>NUCLEOTIDE SEQUENCE [LARGE SCALE GENOMIC DNA]</scope>
    <source>
        <strain evidence="16">FDAARGOS_544</strain>
    </source>
</reference>
<evidence type="ECO:0000256" key="1">
    <source>
        <dbReference type="ARBA" id="ARBA00008559"/>
    </source>
</evidence>
<reference evidence="12" key="7">
    <citation type="submission" date="2018-11" db="EMBL/GenBank/DDBJ databases">
        <title>FDA dAtabase for Regulatory Grade micrObial Sequences (FDA-ARGOS): Supporting development and validation of Infectious Disease Dx tests.</title>
        <authorList>
            <person name="Plongla R."/>
            <person name="Gilligan P."/>
            <person name="Tallon L.J."/>
            <person name="Sadzewicz L."/>
            <person name="Zhao X."/>
            <person name="Vavikolanu K."/>
            <person name="Mehta A."/>
            <person name="Aluvathingal J."/>
            <person name="Nadendla S."/>
            <person name="Geyer C."/>
            <person name="Nandy P."/>
            <person name="Yan Y."/>
            <person name="Sichtig H."/>
        </authorList>
    </citation>
    <scope>NUCLEOTIDE SEQUENCE</scope>
    <source>
        <strain evidence="12">FDAARGOS_544</strain>
    </source>
</reference>
<dbReference type="EMBL" id="CABWIK020000012">
    <property type="protein sequence ID" value="CAB3967141.1"/>
    <property type="molecule type" value="Genomic_DNA"/>
</dbReference>
<protein>
    <recommendedName>
        <fullName evidence="3">Putative Fis-like DNA-binding protein</fullName>
    </recommendedName>
</protein>
<dbReference type="OrthoDB" id="9802388at2"/>
<dbReference type="InterPro" id="IPR002197">
    <property type="entry name" value="HTH_Fis"/>
</dbReference>
<dbReference type="OMA" id="LCEVEAP"/>
<evidence type="ECO:0000313" key="18">
    <source>
        <dbReference type="Proteomes" id="UP000494322"/>
    </source>
</evidence>
<reference evidence="5 15" key="6">
    <citation type="submission" date="2017-04" db="EMBL/GenBank/DDBJ databases">
        <title>Complete genome sequence of Burkholderia cenocepacia PC184 Midwest clone.</title>
        <authorList>
            <person name="Mulks M.H."/>
            <person name="Cooper V.S."/>
        </authorList>
    </citation>
    <scope>NUCLEOTIDE SEQUENCE [LARGE SCALE GENOMIC DNA]</scope>
    <source>
        <strain evidence="5 15">PC184 Mulks</strain>
    </source>
</reference>
<dbReference type="NCBIfam" id="NF002517">
    <property type="entry name" value="PRK01905.1"/>
    <property type="match status" value="1"/>
</dbReference>
<evidence type="ECO:0000313" key="16">
    <source>
        <dbReference type="Proteomes" id="UP000272140"/>
    </source>
</evidence>
<dbReference type="Proteomes" id="UP001199070">
    <property type="component" value="Unassembled WGS sequence"/>
</dbReference>
<dbReference type="Proteomes" id="UP000272140">
    <property type="component" value="Unassembled WGS sequence"/>
</dbReference>
<dbReference type="EMBL" id="JJOA01000008">
    <property type="protein sequence ID" value="KEA59659.1"/>
    <property type="molecule type" value="Genomic_DNA"/>
</dbReference>
<evidence type="ECO:0000313" key="8">
    <source>
        <dbReference type="EMBL" id="KEA59659.1"/>
    </source>
</evidence>
<name>A0A071MFG8_9BURK</name>
<evidence type="ECO:0000256" key="2">
    <source>
        <dbReference type="ARBA" id="ARBA00023125"/>
    </source>
</evidence>
<dbReference type="EMBL" id="CP034545">
    <property type="protein sequence ID" value="AZQ50139.1"/>
    <property type="molecule type" value="Genomic_DNA"/>
</dbReference>
<reference evidence="10 14" key="4">
    <citation type="journal article" date="2017" name="Front. Microbiol.">
        <title>Genomics reveals a unique clone of Burkholderia cenocepacia harbouring an actively excising novel genomic island.</title>
        <authorList>
            <person name="Patil P."/>
            <person name="Mali S."/>
            <person name="Midha S."/>
            <person name="Gautam V."/>
            <person name="Dash L."/>
            <person name="Kumar S."/>
            <person name="Shastri J."/>
            <person name="Singhal L."/>
            <person name="Patil P.B."/>
        </authorList>
    </citation>
    <scope>NUCLEOTIDE SEQUENCE [LARGE SCALE GENOMIC DNA]</scope>
    <source>
        <strain evidence="10 14">BC-19</strain>
    </source>
</reference>
<dbReference type="InterPro" id="IPR005412">
    <property type="entry name" value="Fis_DNA-bd"/>
</dbReference>
<comment type="similarity">
    <text evidence="1">Belongs to the transcriptional regulatory Fis family.</text>
</comment>
<dbReference type="Proteomes" id="UP000188543">
    <property type="component" value="Unassembled WGS sequence"/>
</dbReference>
<dbReference type="KEGG" id="bcew:DM40_1388"/>
<evidence type="ECO:0000313" key="9">
    <source>
        <dbReference type="EMBL" id="MCA8380077.1"/>
    </source>
</evidence>
<dbReference type="Proteomes" id="UP000494322">
    <property type="component" value="Unassembled WGS sequence"/>
</dbReference>
<dbReference type="RefSeq" id="WP_006476892.1">
    <property type="nucleotide sequence ID" value="NZ_CABWIK020000012.1"/>
</dbReference>
<gene>
    <name evidence="11" type="ORF">A8E72_14650</name>
    <name evidence="5" type="ORF">B9Z07_20785</name>
    <name evidence="7" type="ORF">BCO9919_02617</name>
    <name evidence="6" type="ORF">D5R55_03465</name>
    <name evidence="8" type="ORF">DT99_08580</name>
    <name evidence="12" type="ORF">EGT41_08790</name>
    <name evidence="9" type="ORF">LGN22_14470</name>
    <name evidence="10" type="ORF">UE95_007915</name>
</gene>
<organism evidence="8">
    <name type="scientific">Burkholderia cenocepacia</name>
    <dbReference type="NCBI Taxonomy" id="95486"/>
    <lineage>
        <taxon>Bacteria</taxon>
        <taxon>Pseudomonadati</taxon>
        <taxon>Pseudomonadota</taxon>
        <taxon>Betaproteobacteria</taxon>
        <taxon>Burkholderiales</taxon>
        <taxon>Burkholderiaceae</taxon>
        <taxon>Burkholderia</taxon>
        <taxon>Burkholderia cepacia complex</taxon>
    </lineage>
</organism>
<evidence type="ECO:0000256" key="3">
    <source>
        <dbReference type="ARBA" id="ARBA00029540"/>
    </source>
</evidence>
<dbReference type="InterPro" id="IPR050207">
    <property type="entry name" value="Trans_regulatory_Fis"/>
</dbReference>
<dbReference type="GO" id="GO:0043565">
    <property type="term" value="F:sequence-specific DNA binding"/>
    <property type="evidence" value="ECO:0007669"/>
    <property type="project" value="InterPro"/>
</dbReference>
<accession>A0A071MFG8</accession>
<evidence type="ECO:0000313" key="6">
    <source>
        <dbReference type="EMBL" id="AZQ50139.1"/>
    </source>
</evidence>
<dbReference type="SUPFAM" id="SSF46689">
    <property type="entry name" value="Homeodomain-like"/>
    <property type="match status" value="1"/>
</dbReference>
<evidence type="ECO:0000313" key="13">
    <source>
        <dbReference type="Proteomes" id="UP000188543"/>
    </source>
</evidence>
<evidence type="ECO:0000313" key="7">
    <source>
        <dbReference type="EMBL" id="CAB3967141.1"/>
    </source>
</evidence>
<dbReference type="GO" id="GO:0006355">
    <property type="term" value="P:regulation of DNA-templated transcription"/>
    <property type="evidence" value="ECO:0007669"/>
    <property type="project" value="InterPro"/>
</dbReference>
<reference evidence="10" key="2">
    <citation type="submission" date="2015-02" db="EMBL/GenBank/DDBJ databases">
        <authorList>
            <person name="Patil P.P."/>
            <person name="Midha S."/>
            <person name="Mali S."/>
            <person name="Gautam V."/>
            <person name="Dash L."/>
            <person name="Kumar S."/>
            <person name="Shastri J."/>
            <person name="Singhal L."/>
            <person name="Patil P.B."/>
        </authorList>
    </citation>
    <scope>NUCLEOTIDE SEQUENCE</scope>
    <source>
        <strain evidence="10">BC-19</strain>
    </source>
</reference>
<dbReference type="EMBL" id="CP021069">
    <property type="protein sequence ID" value="AWG31274.1"/>
    <property type="molecule type" value="Genomic_DNA"/>
</dbReference>
<dbReference type="PRINTS" id="PR01590">
    <property type="entry name" value="HTHFIS"/>
</dbReference>
<dbReference type="Gene3D" id="1.10.10.60">
    <property type="entry name" value="Homeodomain-like"/>
    <property type="match status" value="1"/>
</dbReference>
<dbReference type="Proteomes" id="UP000244809">
    <property type="component" value="Chromosome 3"/>
</dbReference>
<evidence type="ECO:0000313" key="11">
    <source>
        <dbReference type="EMBL" id="ONU85785.1"/>
    </source>
</evidence>
<reference evidence="10" key="11">
    <citation type="submission" date="2021-09" db="EMBL/GenBank/DDBJ databases">
        <authorList>
            <person name="Saroha T."/>
            <person name="Patil P."/>
            <person name="Gautam D.V."/>
            <person name="Patil D.P.B."/>
        </authorList>
    </citation>
    <scope>NUCLEOTIDE SEQUENCE</scope>
    <source>
        <strain evidence="10">BC-19</strain>
    </source>
</reference>
<dbReference type="EMBL" id="MUTJ01000050">
    <property type="protein sequence ID" value="ONU85785.1"/>
    <property type="molecule type" value="Genomic_DNA"/>
</dbReference>
<dbReference type="PIRSF" id="PIRSF002097">
    <property type="entry name" value="DNA-binding_Fis"/>
    <property type="match status" value="1"/>
</dbReference>
<dbReference type="Proteomes" id="UP000277191">
    <property type="component" value="Chromosome 1"/>
</dbReference>
<evidence type="ECO:0000313" key="10">
    <source>
        <dbReference type="EMBL" id="MCW3711214.1"/>
    </source>
</evidence>
<dbReference type="PANTHER" id="PTHR47918:SF1">
    <property type="entry name" value="DNA-BINDING PROTEIN FIS"/>
    <property type="match status" value="1"/>
</dbReference>
<keyword evidence="2" id="KW-0238">DNA-binding</keyword>
<reference evidence="9" key="12">
    <citation type="submission" date="2023-08" db="EMBL/GenBank/DDBJ databases">
        <title>A collection of bacterial strains from the Burkholderia cepacia Research Laboratory and Repository.</title>
        <authorList>
            <person name="Lipuma J."/>
            <person name="Spilker T."/>
        </authorList>
    </citation>
    <scope>NUCLEOTIDE SEQUENCE</scope>
    <source>
        <strain evidence="9">AU0862</strain>
    </source>
</reference>
<dbReference type="PANTHER" id="PTHR47918">
    <property type="entry name" value="DNA-BINDING PROTEIN FIS"/>
    <property type="match status" value="1"/>
</dbReference>
<dbReference type="Pfam" id="PF02954">
    <property type="entry name" value="HTH_8"/>
    <property type="match status" value="1"/>
</dbReference>
<sequence>MSKHNIEQCVRESLDVYFRDLDGSNPHDVYEMVMSCVEKPMLEVVLVQAGGNQSLAAEYLGINRNTLRKKLQQHGLL</sequence>
<evidence type="ECO:0000313" key="12">
    <source>
        <dbReference type="EMBL" id="RSC13432.1"/>
    </source>
</evidence>
<dbReference type="InterPro" id="IPR009057">
    <property type="entry name" value="Homeodomain-like_sf"/>
</dbReference>
<reference evidence="11 13" key="3">
    <citation type="submission" date="2016-08" db="EMBL/GenBank/DDBJ databases">
        <authorList>
            <person name="Seilhamer J.J."/>
        </authorList>
    </citation>
    <scope>NUCLEOTIDE SEQUENCE [LARGE SCALE GENOMIC DNA]</scope>
    <source>
        <strain evidence="11 13">VC14762</strain>
    </source>
</reference>